<feature type="region of interest" description="Disordered" evidence="3">
    <location>
        <begin position="599"/>
        <end position="641"/>
    </location>
</feature>
<feature type="compositionally biased region" description="Polar residues" evidence="3">
    <location>
        <begin position="599"/>
        <end position="610"/>
    </location>
</feature>
<dbReference type="RefSeq" id="XP_019019677.1">
    <property type="nucleotide sequence ID" value="XM_019163584.1"/>
</dbReference>
<accession>A0A1E3NR62</accession>
<dbReference type="Gene3D" id="2.40.70.10">
    <property type="entry name" value="Acid Proteases"/>
    <property type="match status" value="3"/>
</dbReference>
<dbReference type="SUPFAM" id="SSF50630">
    <property type="entry name" value="Acid proteases"/>
    <property type="match status" value="1"/>
</dbReference>
<dbReference type="GO" id="GO:0006508">
    <property type="term" value="P:proteolysis"/>
    <property type="evidence" value="ECO:0007669"/>
    <property type="project" value="InterPro"/>
</dbReference>
<dbReference type="EMBL" id="KV454001">
    <property type="protein sequence ID" value="ODQ48564.1"/>
    <property type="molecule type" value="Genomic_DNA"/>
</dbReference>
<feature type="compositionally biased region" description="Low complexity" evidence="3">
    <location>
        <begin position="631"/>
        <end position="641"/>
    </location>
</feature>
<organism evidence="6 7">
    <name type="scientific">Pichia membranifaciens NRRL Y-2026</name>
    <dbReference type="NCBI Taxonomy" id="763406"/>
    <lineage>
        <taxon>Eukaryota</taxon>
        <taxon>Fungi</taxon>
        <taxon>Dikarya</taxon>
        <taxon>Ascomycota</taxon>
        <taxon>Saccharomycotina</taxon>
        <taxon>Pichiomycetes</taxon>
        <taxon>Pichiales</taxon>
        <taxon>Pichiaceae</taxon>
        <taxon>Pichia</taxon>
    </lineage>
</organism>
<dbReference type="InterPro" id="IPR001461">
    <property type="entry name" value="Aspartic_peptidase_A1"/>
</dbReference>
<feature type="chain" id="PRO_5009133468" description="Peptidase A1 domain-containing protein" evidence="4">
    <location>
        <begin position="22"/>
        <end position="641"/>
    </location>
</feature>
<evidence type="ECO:0000259" key="5">
    <source>
        <dbReference type="PROSITE" id="PS51767"/>
    </source>
</evidence>
<dbReference type="OrthoDB" id="771136at2759"/>
<evidence type="ECO:0000256" key="3">
    <source>
        <dbReference type="SAM" id="MobiDB-lite"/>
    </source>
</evidence>
<evidence type="ECO:0000256" key="4">
    <source>
        <dbReference type="SAM" id="SignalP"/>
    </source>
</evidence>
<dbReference type="PROSITE" id="PS51767">
    <property type="entry name" value="PEPTIDASE_A1"/>
    <property type="match status" value="1"/>
</dbReference>
<protein>
    <recommendedName>
        <fullName evidence="5">Peptidase A1 domain-containing protein</fullName>
    </recommendedName>
</protein>
<dbReference type="GO" id="GO:0004190">
    <property type="term" value="F:aspartic-type endopeptidase activity"/>
    <property type="evidence" value="ECO:0007669"/>
    <property type="project" value="InterPro"/>
</dbReference>
<dbReference type="Proteomes" id="UP000094455">
    <property type="component" value="Unassembled WGS sequence"/>
</dbReference>
<dbReference type="AlphaFoldDB" id="A0A1E3NR62"/>
<dbReference type="Pfam" id="PF00026">
    <property type="entry name" value="Asp"/>
    <property type="match status" value="2"/>
</dbReference>
<evidence type="ECO:0000313" key="7">
    <source>
        <dbReference type="Proteomes" id="UP000094455"/>
    </source>
</evidence>
<dbReference type="PANTHER" id="PTHR47966:SF65">
    <property type="entry name" value="ASPARTIC-TYPE ENDOPEPTIDASE"/>
    <property type="match status" value="1"/>
</dbReference>
<keyword evidence="7" id="KW-1185">Reference proteome</keyword>
<dbReference type="GeneID" id="30180271"/>
<dbReference type="InterPro" id="IPR021109">
    <property type="entry name" value="Peptidase_aspartic_dom_sf"/>
</dbReference>
<feature type="domain" description="Peptidase A1" evidence="5">
    <location>
        <begin position="76"/>
        <end position="526"/>
    </location>
</feature>
<keyword evidence="4" id="KW-0732">Signal</keyword>
<keyword evidence="2" id="KW-1015">Disulfide bond</keyword>
<dbReference type="PANTHER" id="PTHR47966">
    <property type="entry name" value="BETA-SITE APP-CLEAVING ENZYME, ISOFORM A-RELATED"/>
    <property type="match status" value="1"/>
</dbReference>
<evidence type="ECO:0000256" key="2">
    <source>
        <dbReference type="ARBA" id="ARBA00023157"/>
    </source>
</evidence>
<proteinExistence type="inferred from homology"/>
<feature type="compositionally biased region" description="Low complexity" evidence="3">
    <location>
        <begin position="611"/>
        <end position="623"/>
    </location>
</feature>
<comment type="similarity">
    <text evidence="1">Belongs to the peptidase A1 family.</text>
</comment>
<dbReference type="PRINTS" id="PR00792">
    <property type="entry name" value="PEPSIN"/>
</dbReference>
<sequence length="641" mass="67372">MVCCTLLTAAAGAGLLAGAAADYVQLQATKVKGSWPQNADVHKFPIYAYYSRSTNGSDAAANGTVAAGVYNDRVYYAVDLALGSEAQNVTVLVDTVSSDLWVNSVDNAVCAAGVDSPSNFTVDYSYTVSGASQSSPALSSTSSSAASSAAPLSTYYTTSYDSASDVFYVDGYVSTVTTTTATEQTSAVTTRSYDVQFYPSAAVASYSQWLSAYPYPTNAINSLVVLEAEPHNCSAWGLFDSSSSESFVTSNDTFESVAEDGTTVSGIWAQDSVAYGNALVSNVSFGLVSNAESDSFGVLGLGLPSAESTWLAENTTYDNFLAKLKAQGAIHKQVYAIYDNYLSGNSSLLFGGIDHEAHVGNLTILPLVEVPIAYNDSRNASAIAITLSAVYLDDESNGANDTSLIASGLGAAIIDTSLATASFPYYLYDEIVAAAGFFYSENLKAFIAKASDIENKTLGLDFQGVEVDVPITDLSFPLVDIVNNKTSDYVVFGAEATANDTVVIGDAVLQYLYFAVDLEDLEIAVAHKNFFPTSQHIVAITSTFPHATSAASYNQTYGYHGVTDLKLATFEDPNSISQTSFSGSFLPSITLYQTTARSTTVAESTTSPEVTSASAKAANTSKSKTSKSKTAKATTTSTTKK</sequence>
<dbReference type="InterPro" id="IPR033121">
    <property type="entry name" value="PEPTIDASE_A1"/>
</dbReference>
<gene>
    <name evidence="6" type="ORF">PICMEDRAFT_70190</name>
</gene>
<feature type="signal peptide" evidence="4">
    <location>
        <begin position="1"/>
        <end position="21"/>
    </location>
</feature>
<evidence type="ECO:0000256" key="1">
    <source>
        <dbReference type="ARBA" id="ARBA00007447"/>
    </source>
</evidence>
<evidence type="ECO:0000313" key="6">
    <source>
        <dbReference type="EMBL" id="ODQ48564.1"/>
    </source>
</evidence>
<reference evidence="6 7" key="1">
    <citation type="journal article" date="2016" name="Proc. Natl. Acad. Sci. U.S.A.">
        <title>Comparative genomics of biotechnologically important yeasts.</title>
        <authorList>
            <person name="Riley R."/>
            <person name="Haridas S."/>
            <person name="Wolfe K.H."/>
            <person name="Lopes M.R."/>
            <person name="Hittinger C.T."/>
            <person name="Goeker M."/>
            <person name="Salamov A.A."/>
            <person name="Wisecaver J.H."/>
            <person name="Long T.M."/>
            <person name="Calvey C.H."/>
            <person name="Aerts A.L."/>
            <person name="Barry K.W."/>
            <person name="Choi C."/>
            <person name="Clum A."/>
            <person name="Coughlan A.Y."/>
            <person name="Deshpande S."/>
            <person name="Douglass A.P."/>
            <person name="Hanson S.J."/>
            <person name="Klenk H.-P."/>
            <person name="LaButti K.M."/>
            <person name="Lapidus A."/>
            <person name="Lindquist E.A."/>
            <person name="Lipzen A.M."/>
            <person name="Meier-Kolthoff J.P."/>
            <person name="Ohm R.A."/>
            <person name="Otillar R.P."/>
            <person name="Pangilinan J.L."/>
            <person name="Peng Y."/>
            <person name="Rokas A."/>
            <person name="Rosa C.A."/>
            <person name="Scheuner C."/>
            <person name="Sibirny A.A."/>
            <person name="Slot J.C."/>
            <person name="Stielow J.B."/>
            <person name="Sun H."/>
            <person name="Kurtzman C.P."/>
            <person name="Blackwell M."/>
            <person name="Grigoriev I.V."/>
            <person name="Jeffries T.W."/>
        </authorList>
    </citation>
    <scope>NUCLEOTIDE SEQUENCE [LARGE SCALE GENOMIC DNA]</scope>
    <source>
        <strain evidence="6 7">NRRL Y-2026</strain>
    </source>
</reference>
<dbReference type="STRING" id="763406.A0A1E3NR62"/>
<name>A0A1E3NR62_9ASCO</name>